<comment type="caution">
    <text evidence="1">The sequence shown here is derived from an EMBL/GenBank/DDBJ whole genome shotgun (WGS) entry which is preliminary data.</text>
</comment>
<accession>A0A0F9BYY3</accession>
<dbReference type="EMBL" id="LAZR01049445">
    <property type="protein sequence ID" value="KKK89631.1"/>
    <property type="molecule type" value="Genomic_DNA"/>
</dbReference>
<protein>
    <submittedName>
        <fullName evidence="1">Uncharacterized protein</fullName>
    </submittedName>
</protein>
<proteinExistence type="predicted"/>
<dbReference type="AlphaFoldDB" id="A0A0F9BYY3"/>
<organism evidence="1">
    <name type="scientific">marine sediment metagenome</name>
    <dbReference type="NCBI Taxonomy" id="412755"/>
    <lineage>
        <taxon>unclassified sequences</taxon>
        <taxon>metagenomes</taxon>
        <taxon>ecological metagenomes</taxon>
    </lineage>
</organism>
<sequence>GMPSTRANINSVDNAIKSAFYILLTNSGLQSFIVWM</sequence>
<name>A0A0F9BYY3_9ZZZZ</name>
<evidence type="ECO:0000313" key="1">
    <source>
        <dbReference type="EMBL" id="KKK89631.1"/>
    </source>
</evidence>
<feature type="non-terminal residue" evidence="1">
    <location>
        <position position="1"/>
    </location>
</feature>
<gene>
    <name evidence="1" type="ORF">LCGC14_2731180</name>
</gene>
<reference evidence="1" key="1">
    <citation type="journal article" date="2015" name="Nature">
        <title>Complex archaea that bridge the gap between prokaryotes and eukaryotes.</title>
        <authorList>
            <person name="Spang A."/>
            <person name="Saw J.H."/>
            <person name="Jorgensen S.L."/>
            <person name="Zaremba-Niedzwiedzka K."/>
            <person name="Martijn J."/>
            <person name="Lind A.E."/>
            <person name="van Eijk R."/>
            <person name="Schleper C."/>
            <person name="Guy L."/>
            <person name="Ettema T.J."/>
        </authorList>
    </citation>
    <scope>NUCLEOTIDE SEQUENCE</scope>
</reference>